<keyword evidence="2" id="KW-1185">Reference proteome</keyword>
<dbReference type="Proteomes" id="UP000010953">
    <property type="component" value="Unassembled WGS sequence"/>
</dbReference>
<evidence type="ECO:0000313" key="1">
    <source>
        <dbReference type="EMBL" id="EMS31575.1"/>
    </source>
</evidence>
<protein>
    <submittedName>
        <fullName evidence="1">Uncharacterized protein</fullName>
    </submittedName>
</protein>
<dbReference type="AlphaFoldDB" id="M7X250"/>
<proteinExistence type="predicted"/>
<comment type="caution">
    <text evidence="1">The sequence shown here is derived from an EMBL/GenBank/DDBJ whole genome shotgun (WGS) entry which is preliminary data.</text>
</comment>
<accession>M7X250</accession>
<name>M7X250_9BACT</name>
<organism evidence="1 2">
    <name type="scientific">Mariniradius saccharolyticus AK6</name>
    <dbReference type="NCBI Taxonomy" id="1239962"/>
    <lineage>
        <taxon>Bacteria</taxon>
        <taxon>Pseudomonadati</taxon>
        <taxon>Bacteroidota</taxon>
        <taxon>Cytophagia</taxon>
        <taxon>Cytophagales</taxon>
        <taxon>Cyclobacteriaceae</taxon>
        <taxon>Mariniradius</taxon>
    </lineage>
</organism>
<reference evidence="1" key="1">
    <citation type="submission" date="2013-01" db="EMBL/GenBank/DDBJ databases">
        <title>Genome assembly of Mariniradius saccharolyticus AK6.</title>
        <authorList>
            <person name="Vaidya B."/>
            <person name="Khatri I."/>
            <person name="Tanuku N.R.S."/>
            <person name="Subramanian S."/>
            <person name="Pinnaka A."/>
        </authorList>
    </citation>
    <scope>NUCLEOTIDE SEQUENCE [LARGE SCALE GENOMIC DNA]</scope>
    <source>
        <strain evidence="1">AK6</strain>
    </source>
</reference>
<gene>
    <name evidence="1" type="ORF">C943_02230</name>
</gene>
<evidence type="ECO:0000313" key="2">
    <source>
        <dbReference type="Proteomes" id="UP000010953"/>
    </source>
</evidence>
<dbReference type="InParanoid" id="M7X250"/>
<dbReference type="STRING" id="1239962.C943_02230"/>
<sequence>MGKWGFRSSSPEDKIHPFHFWIAFNQSFNFAHIHLNHADQILDGILPGAF</sequence>
<dbReference type="EMBL" id="AMZY02000019">
    <property type="protein sequence ID" value="EMS31575.1"/>
    <property type="molecule type" value="Genomic_DNA"/>
</dbReference>